<dbReference type="AlphaFoldDB" id="A0AAU8JX49"/>
<organism evidence="1">
    <name type="scientific">Kitasatospora camelliae</name>
    <dbReference type="NCBI Taxonomy" id="3156397"/>
    <lineage>
        <taxon>Bacteria</taxon>
        <taxon>Bacillati</taxon>
        <taxon>Actinomycetota</taxon>
        <taxon>Actinomycetes</taxon>
        <taxon>Kitasatosporales</taxon>
        <taxon>Streptomycetaceae</taxon>
        <taxon>Kitasatospora</taxon>
    </lineage>
</organism>
<dbReference type="EMBL" id="CP159872">
    <property type="protein sequence ID" value="XCM80955.1"/>
    <property type="molecule type" value="Genomic_DNA"/>
</dbReference>
<dbReference type="KEGG" id="kcm:ABWK59_19570"/>
<dbReference type="SUPFAM" id="SSF46785">
    <property type="entry name" value="Winged helix' DNA-binding domain"/>
    <property type="match status" value="1"/>
</dbReference>
<evidence type="ECO:0000313" key="1">
    <source>
        <dbReference type="EMBL" id="XCM80955.1"/>
    </source>
</evidence>
<dbReference type="Gene3D" id="1.10.10.10">
    <property type="entry name" value="Winged helix-like DNA-binding domain superfamily/Winged helix DNA-binding domain"/>
    <property type="match status" value="1"/>
</dbReference>
<proteinExistence type="predicted"/>
<dbReference type="InterPro" id="IPR036390">
    <property type="entry name" value="WH_DNA-bd_sf"/>
</dbReference>
<name>A0AAU8JX49_9ACTN</name>
<gene>
    <name evidence="1" type="ORF">ABWK59_19570</name>
</gene>
<accession>A0AAU8JX49</accession>
<sequence>MSESTTAAPTTTPAAPAVNGQVVGLAHYASRAVLERRLTPSGTTFNQSLALNALARAGGSADRAQLLGRLAGSLKLPLAELEAVLDELLAAGRLAELPGEPGRLGLTSEGRALQQEISGFGAEIAARLYAGIPAEDLAAAARVLALVTERADAELSAS</sequence>
<dbReference type="RefSeq" id="WP_354641891.1">
    <property type="nucleotide sequence ID" value="NZ_CP159872.1"/>
</dbReference>
<dbReference type="InterPro" id="IPR036388">
    <property type="entry name" value="WH-like_DNA-bd_sf"/>
</dbReference>
<protein>
    <submittedName>
        <fullName evidence="1">MarR family winged helix-turn-helix transcriptional regulator</fullName>
    </submittedName>
</protein>
<reference evidence="1" key="1">
    <citation type="submission" date="2024-06" db="EMBL/GenBank/DDBJ databases">
        <title>The genome sequences of Kitasatospora sp. strain HUAS MG31.</title>
        <authorList>
            <person name="Mo P."/>
        </authorList>
    </citation>
    <scope>NUCLEOTIDE SEQUENCE</scope>
    <source>
        <strain evidence="1">HUAS MG31</strain>
    </source>
</reference>